<accession>A0A8T8SKK7</accession>
<protein>
    <submittedName>
        <fullName evidence="2">Uncharacterized protein</fullName>
    </submittedName>
</protein>
<gene>
    <name evidence="2" type="ORF">A4X13_0g7292</name>
</gene>
<sequence>MQSSILVNGSRPSSPRPSRRLDNGSKPALPSAKDNHHPPSPASRHREPFLTDGSGRRHDYDLTQQPIQAGKEAKFKGIKRHDDGASDPHKQANRRERRSKRLSASDTHKQAGKRGRDSTASEVEARASISSTTRSVRLETWLSLSGPRGIIMSGAAKKSGWVRVGEETIRLVKAARDFQELVGVLKIDATIAGTLHRSEADTGIRKAGKEREILPDGLPPLQAANTDLEVWRSLGIAERRVIEAAEAFHAVVEELSLGITIVGTLHQHGIDIRATPTQVRLLREVQMGGEEGGGEAAAAPGGSSKRRKTNV</sequence>
<reference evidence="2" key="2">
    <citation type="journal article" date="2019" name="IMA Fungus">
        <title>Genome sequencing and comparison of five Tilletia species to identify candidate genes for the detection of regulated species infecting wheat.</title>
        <authorList>
            <person name="Nguyen H.D.T."/>
            <person name="Sultana T."/>
            <person name="Kesanakurti P."/>
            <person name="Hambleton S."/>
        </authorList>
    </citation>
    <scope>NUCLEOTIDE SEQUENCE</scope>
    <source>
        <strain evidence="2">DAOMC 236416</strain>
    </source>
</reference>
<feature type="region of interest" description="Disordered" evidence="1">
    <location>
        <begin position="288"/>
        <end position="311"/>
    </location>
</feature>
<evidence type="ECO:0000313" key="2">
    <source>
        <dbReference type="EMBL" id="KAE8241721.1"/>
    </source>
</evidence>
<evidence type="ECO:0000313" key="3">
    <source>
        <dbReference type="Proteomes" id="UP000077521"/>
    </source>
</evidence>
<dbReference type="Proteomes" id="UP000077521">
    <property type="component" value="Unassembled WGS sequence"/>
</dbReference>
<organism evidence="2 3">
    <name type="scientific">Tilletia indica</name>
    <dbReference type="NCBI Taxonomy" id="43049"/>
    <lineage>
        <taxon>Eukaryota</taxon>
        <taxon>Fungi</taxon>
        <taxon>Dikarya</taxon>
        <taxon>Basidiomycota</taxon>
        <taxon>Ustilaginomycotina</taxon>
        <taxon>Exobasidiomycetes</taxon>
        <taxon>Tilletiales</taxon>
        <taxon>Tilletiaceae</taxon>
        <taxon>Tilletia</taxon>
    </lineage>
</organism>
<reference evidence="2" key="1">
    <citation type="submission" date="2016-04" db="EMBL/GenBank/DDBJ databases">
        <authorList>
            <person name="Nguyen H.D."/>
            <person name="Samba Siva P."/>
            <person name="Cullis J."/>
            <person name="Levesque C.A."/>
            <person name="Hambleton S."/>
        </authorList>
    </citation>
    <scope>NUCLEOTIDE SEQUENCE</scope>
    <source>
        <strain evidence="2">DAOMC 236416</strain>
    </source>
</reference>
<feature type="compositionally biased region" description="Basic and acidic residues" evidence="1">
    <location>
        <begin position="106"/>
        <end position="125"/>
    </location>
</feature>
<feature type="compositionally biased region" description="Basic and acidic residues" evidence="1">
    <location>
        <begin position="44"/>
        <end position="61"/>
    </location>
</feature>
<name>A0A8T8SKK7_9BASI</name>
<keyword evidence="3" id="KW-1185">Reference proteome</keyword>
<comment type="caution">
    <text evidence="2">The sequence shown here is derived from an EMBL/GenBank/DDBJ whole genome shotgun (WGS) entry which is preliminary data.</text>
</comment>
<proteinExistence type="predicted"/>
<dbReference type="AlphaFoldDB" id="A0A8T8SKK7"/>
<dbReference type="EMBL" id="LWDF02000865">
    <property type="protein sequence ID" value="KAE8241721.1"/>
    <property type="molecule type" value="Genomic_DNA"/>
</dbReference>
<evidence type="ECO:0000256" key="1">
    <source>
        <dbReference type="SAM" id="MobiDB-lite"/>
    </source>
</evidence>
<feature type="compositionally biased region" description="Basic and acidic residues" evidence="1">
    <location>
        <begin position="71"/>
        <end position="94"/>
    </location>
</feature>
<feature type="region of interest" description="Disordered" evidence="1">
    <location>
        <begin position="1"/>
        <end position="130"/>
    </location>
</feature>